<evidence type="ECO:0000313" key="2">
    <source>
        <dbReference type="Proteomes" id="UP000477739"/>
    </source>
</evidence>
<organism evidence="1 2">
    <name type="scientific">Intestinirhabdus alba</name>
    <dbReference type="NCBI Taxonomy" id="2899544"/>
    <lineage>
        <taxon>Bacteria</taxon>
        <taxon>Pseudomonadati</taxon>
        <taxon>Pseudomonadota</taxon>
        <taxon>Gammaproteobacteria</taxon>
        <taxon>Enterobacterales</taxon>
        <taxon>Enterobacteriaceae</taxon>
        <taxon>Intestinirhabdus</taxon>
    </lineage>
</organism>
<accession>A0A6L6ISV1</accession>
<dbReference type="EMBL" id="WMJZ01000063">
    <property type="protein sequence ID" value="MTH48818.1"/>
    <property type="molecule type" value="Genomic_DNA"/>
</dbReference>
<sequence length="245" mass="28125">MEILRNAYTEILKKIDIEAFTLSEDRYSGVFLPIPFAEYWRSPVKIVLVGRETAGWNTLNGKNRLARAAGLIPGVTTEQAVAEAIARYEKYLPVKKDGTLTLTSRSRFMQYYFRLARALNISPRAIVYANLLAWDYHGRTPLLRPSKERQEVISVSLSLLAAQIMHLQPDVIIFASGARKTDFIIKRLFTGHLNGYTTAEVIPGKLWEFNAGETVCFRIAHPRVMRGHQEQRDEVIKRIRQRYSR</sequence>
<gene>
    <name evidence="1" type="ORF">GJV78_21810</name>
</gene>
<comment type="caution">
    <text evidence="1">The sequence shown here is derived from an EMBL/GenBank/DDBJ whole genome shotgun (WGS) entry which is preliminary data.</text>
</comment>
<protein>
    <recommendedName>
        <fullName evidence="3">Uracil-DNA glycosylase-like domain-containing protein</fullName>
    </recommendedName>
</protein>
<dbReference type="Proteomes" id="UP000477739">
    <property type="component" value="Unassembled WGS sequence"/>
</dbReference>
<name>A0A6L6ISV1_9ENTR</name>
<dbReference type="AlphaFoldDB" id="A0A6L6ISV1"/>
<proteinExistence type="predicted"/>
<evidence type="ECO:0008006" key="3">
    <source>
        <dbReference type="Google" id="ProtNLM"/>
    </source>
</evidence>
<evidence type="ECO:0000313" key="1">
    <source>
        <dbReference type="EMBL" id="MTH48818.1"/>
    </source>
</evidence>
<reference evidence="1 2" key="1">
    <citation type="submission" date="2019-11" db="EMBL/GenBank/DDBJ databases">
        <title>Escherichia alba sp. nov. isolated from the gut of plastic-eating superworms Zophobas atratus.</title>
        <authorList>
            <person name="Yang Y."/>
        </authorList>
    </citation>
    <scope>NUCLEOTIDE SEQUENCE [LARGE SCALE GENOMIC DNA]</scope>
    <source>
        <strain evidence="2">BIT-B35</strain>
    </source>
</reference>
<dbReference type="OrthoDB" id="6608549at2"/>
<dbReference type="RefSeq" id="WP_155110202.1">
    <property type="nucleotide sequence ID" value="NZ_WMJZ01000063.1"/>
</dbReference>
<keyword evidence="2" id="KW-1185">Reference proteome</keyword>